<gene>
    <name evidence="5" type="ORF">GU336_11730</name>
</gene>
<dbReference type="InterPro" id="IPR013762">
    <property type="entry name" value="Integrase-like_cat_sf"/>
</dbReference>
<dbReference type="InterPro" id="IPR011010">
    <property type="entry name" value="DNA_brk_join_enz"/>
</dbReference>
<name>A0A6H0UN55_9LACT</name>
<evidence type="ECO:0000256" key="3">
    <source>
        <dbReference type="ARBA" id="ARBA00023125"/>
    </source>
</evidence>
<keyword evidence="4" id="KW-0233">DNA recombination</keyword>
<sequence length="371" mass="43726">MTVRKDTKTGLWQVDISGGINPITGKRRRYTKRNIKTRREALELEPLLRVKKFGDLSTIKGGTLDLLYTLTQEDDKMNHCRDTYLHTQEVYYRKHFEGYFKDAQIDKITHRDIETFRQTLIKQNLAPSTINRLIAQLSKLFNTAVKHGFRSDNPCAILRNLPENRNKMNYWTVDEFTHFLSLFEVEEYPYQLFFKVAFSTGMRKGELLGLTWEDIDLTRQTIQVSKTLVRLPNGQLDFHPPKTKAGYRSITIHNALAKELRAWQKQQHQLLCEFYEDTKSLQVFQFIPELLNEFRIKRAYDKVIKRTNKLKKIRIHDFRHSHVALLINNGEDPYVIKERLGHASIKTTYNTYGHLYPNKQQSVSDKLDGLF</sequence>
<dbReference type="Pfam" id="PF14657">
    <property type="entry name" value="Arm-DNA-bind_4"/>
    <property type="match status" value="1"/>
</dbReference>
<comment type="similarity">
    <text evidence="1">Belongs to the 'phage' integrase family.</text>
</comment>
<dbReference type="InterPro" id="IPR028259">
    <property type="entry name" value="AP2-like_int_N"/>
</dbReference>
<dbReference type="Pfam" id="PF00589">
    <property type="entry name" value="Phage_integrase"/>
    <property type="match status" value="1"/>
</dbReference>
<dbReference type="GO" id="GO:0006310">
    <property type="term" value="P:DNA recombination"/>
    <property type="evidence" value="ECO:0007669"/>
    <property type="project" value="UniProtKB-KW"/>
</dbReference>
<organism evidence="5 6">
    <name type="scientific">Pseudolactococcus raffinolactis</name>
    <dbReference type="NCBI Taxonomy" id="1366"/>
    <lineage>
        <taxon>Bacteria</taxon>
        <taxon>Bacillati</taxon>
        <taxon>Bacillota</taxon>
        <taxon>Bacilli</taxon>
        <taxon>Lactobacillales</taxon>
        <taxon>Streptococcaceae</taxon>
        <taxon>Pseudolactococcus</taxon>
    </lineage>
</organism>
<dbReference type="SUPFAM" id="SSF56349">
    <property type="entry name" value="DNA breaking-rejoining enzymes"/>
    <property type="match status" value="1"/>
</dbReference>
<dbReference type="PROSITE" id="PS51898">
    <property type="entry name" value="TYR_RECOMBINASE"/>
    <property type="match status" value="1"/>
</dbReference>
<proteinExistence type="inferred from homology"/>
<dbReference type="InterPro" id="IPR004107">
    <property type="entry name" value="Integrase_SAM-like_N"/>
</dbReference>
<keyword evidence="3" id="KW-0238">DNA-binding</keyword>
<dbReference type="PANTHER" id="PTHR30349:SF64">
    <property type="entry name" value="PROPHAGE INTEGRASE INTD-RELATED"/>
    <property type="match status" value="1"/>
</dbReference>
<dbReference type="RefSeq" id="WP_167839126.1">
    <property type="nucleotide sequence ID" value="NZ_CP047616.1"/>
</dbReference>
<dbReference type="GO" id="GO:0015074">
    <property type="term" value="P:DNA integration"/>
    <property type="evidence" value="ECO:0007669"/>
    <property type="project" value="UniProtKB-KW"/>
</dbReference>
<protein>
    <submittedName>
        <fullName evidence="5">Tyrosine-type recombinase/integrase</fullName>
    </submittedName>
</protein>
<evidence type="ECO:0000256" key="2">
    <source>
        <dbReference type="ARBA" id="ARBA00022908"/>
    </source>
</evidence>
<evidence type="ECO:0000256" key="1">
    <source>
        <dbReference type="ARBA" id="ARBA00008857"/>
    </source>
</evidence>
<dbReference type="EMBL" id="CP047616">
    <property type="protein sequence ID" value="QIW54757.1"/>
    <property type="molecule type" value="Genomic_DNA"/>
</dbReference>
<dbReference type="GO" id="GO:0003677">
    <property type="term" value="F:DNA binding"/>
    <property type="evidence" value="ECO:0007669"/>
    <property type="project" value="UniProtKB-UniRule"/>
</dbReference>
<dbReference type="PROSITE" id="PS51900">
    <property type="entry name" value="CB"/>
    <property type="match status" value="1"/>
</dbReference>
<dbReference type="Gene3D" id="1.10.150.130">
    <property type="match status" value="1"/>
</dbReference>
<dbReference type="CDD" id="cd01189">
    <property type="entry name" value="INT_ICEBs1_C_like"/>
    <property type="match status" value="1"/>
</dbReference>
<dbReference type="Gene3D" id="1.10.443.10">
    <property type="entry name" value="Intergrase catalytic core"/>
    <property type="match status" value="1"/>
</dbReference>
<dbReference type="InterPro" id="IPR002104">
    <property type="entry name" value="Integrase_catalytic"/>
</dbReference>
<keyword evidence="2" id="KW-0229">DNA integration</keyword>
<dbReference type="PANTHER" id="PTHR30349">
    <property type="entry name" value="PHAGE INTEGRASE-RELATED"/>
    <property type="match status" value="1"/>
</dbReference>
<evidence type="ECO:0000256" key="4">
    <source>
        <dbReference type="ARBA" id="ARBA00023172"/>
    </source>
</evidence>
<dbReference type="Proteomes" id="UP000501945">
    <property type="component" value="Chromosome"/>
</dbReference>
<evidence type="ECO:0000313" key="6">
    <source>
        <dbReference type="Proteomes" id="UP000501945"/>
    </source>
</evidence>
<dbReference type="AlphaFoldDB" id="A0A6H0UN55"/>
<accession>A0A6H0UN55</accession>
<dbReference type="Pfam" id="PF14659">
    <property type="entry name" value="Phage_int_SAM_3"/>
    <property type="match status" value="1"/>
</dbReference>
<dbReference type="InterPro" id="IPR044068">
    <property type="entry name" value="CB"/>
</dbReference>
<dbReference type="InterPro" id="IPR010998">
    <property type="entry name" value="Integrase_recombinase_N"/>
</dbReference>
<reference evidence="5 6" key="1">
    <citation type="submission" date="2019-12" db="EMBL/GenBank/DDBJ databases">
        <title>Whole genome sequences of Lactococcus raffinolactis strains isolated from sewage.</title>
        <authorList>
            <person name="Ybazeta G."/>
            <person name="Ross M."/>
            <person name="Brabant-Kirwan D."/>
            <person name="Saleh M."/>
            <person name="Dillon J.A."/>
            <person name="Splinter K."/>
            <person name="Nokhbeh R."/>
        </authorList>
    </citation>
    <scope>NUCLEOTIDE SEQUENCE [LARGE SCALE GENOMIC DNA]</scope>
    <source>
        <strain evidence="5 6">Lr_19_5</strain>
    </source>
</reference>
<evidence type="ECO:0000313" key="5">
    <source>
        <dbReference type="EMBL" id="QIW54757.1"/>
    </source>
</evidence>
<dbReference type="InterPro" id="IPR050090">
    <property type="entry name" value="Tyrosine_recombinase_XerCD"/>
</dbReference>